<dbReference type="InterPro" id="IPR027417">
    <property type="entry name" value="P-loop_NTPase"/>
</dbReference>
<dbReference type="Gene3D" id="3.40.50.2300">
    <property type="match status" value="1"/>
</dbReference>
<dbReference type="GO" id="GO:0000160">
    <property type="term" value="P:phosphorelay signal transduction system"/>
    <property type="evidence" value="ECO:0007669"/>
    <property type="project" value="InterPro"/>
</dbReference>
<protein>
    <submittedName>
        <fullName evidence="6">Sigma-54-dependent Fis family transcriptional regulator</fullName>
    </submittedName>
</protein>
<dbReference type="CDD" id="cd17535">
    <property type="entry name" value="REC_NarL-like"/>
    <property type="match status" value="1"/>
</dbReference>
<dbReference type="Gene3D" id="3.40.50.300">
    <property type="entry name" value="P-loop containing nucleotide triphosphate hydrolases"/>
    <property type="match status" value="1"/>
</dbReference>
<dbReference type="EMBL" id="DRQG01000015">
    <property type="protein sequence ID" value="HGY54302.1"/>
    <property type="molecule type" value="Genomic_DNA"/>
</dbReference>
<reference evidence="6" key="1">
    <citation type="journal article" date="2020" name="mSystems">
        <title>Genome- and Community-Level Interaction Insights into Carbon Utilization and Element Cycling Functions of Hydrothermarchaeota in Hydrothermal Sediment.</title>
        <authorList>
            <person name="Zhou Z."/>
            <person name="Liu Y."/>
            <person name="Xu W."/>
            <person name="Pan J."/>
            <person name="Luo Z.H."/>
            <person name="Li M."/>
        </authorList>
    </citation>
    <scope>NUCLEOTIDE SEQUENCE [LARGE SCALE GENOMIC DNA]</scope>
    <source>
        <strain evidence="6">HyVt-577</strain>
    </source>
</reference>
<dbReference type="InterPro" id="IPR002078">
    <property type="entry name" value="Sigma_54_int"/>
</dbReference>
<keyword evidence="3" id="KW-0597">Phosphoprotein</keyword>
<dbReference type="Pfam" id="PF00158">
    <property type="entry name" value="Sigma54_activat"/>
    <property type="match status" value="1"/>
</dbReference>
<evidence type="ECO:0000259" key="5">
    <source>
        <dbReference type="PROSITE" id="PS50110"/>
    </source>
</evidence>
<name>A0A7V4WUD8_CALAY</name>
<dbReference type="InterPro" id="IPR025662">
    <property type="entry name" value="Sigma_54_int_dom_ATP-bd_1"/>
</dbReference>
<evidence type="ECO:0000259" key="4">
    <source>
        <dbReference type="PROSITE" id="PS50045"/>
    </source>
</evidence>
<dbReference type="PANTHER" id="PTHR32071">
    <property type="entry name" value="TRANSCRIPTIONAL REGULATORY PROTEIN"/>
    <property type="match status" value="1"/>
</dbReference>
<evidence type="ECO:0000256" key="1">
    <source>
        <dbReference type="ARBA" id="ARBA00022741"/>
    </source>
</evidence>
<dbReference type="SUPFAM" id="SSF52540">
    <property type="entry name" value="P-loop containing nucleoside triphosphate hydrolases"/>
    <property type="match status" value="1"/>
</dbReference>
<feature type="domain" description="Sigma-54 factor interaction" evidence="4">
    <location>
        <begin position="147"/>
        <end position="376"/>
    </location>
</feature>
<dbReference type="SMART" id="SM00382">
    <property type="entry name" value="AAA"/>
    <property type="match status" value="1"/>
</dbReference>
<dbReference type="FunFam" id="3.40.50.300:FF:000006">
    <property type="entry name" value="DNA-binding transcriptional regulator NtrC"/>
    <property type="match status" value="1"/>
</dbReference>
<gene>
    <name evidence="6" type="ORF">ENK44_01245</name>
</gene>
<feature type="modified residue" description="4-aspartylphosphate" evidence="3">
    <location>
        <position position="55"/>
    </location>
</feature>
<organism evidence="6">
    <name type="scientific">Caldithrix abyssi</name>
    <dbReference type="NCBI Taxonomy" id="187145"/>
    <lineage>
        <taxon>Bacteria</taxon>
        <taxon>Pseudomonadati</taxon>
        <taxon>Calditrichota</taxon>
        <taxon>Calditrichia</taxon>
        <taxon>Calditrichales</taxon>
        <taxon>Calditrichaceae</taxon>
        <taxon>Caldithrix</taxon>
    </lineage>
</organism>
<dbReference type="GO" id="GO:0005524">
    <property type="term" value="F:ATP binding"/>
    <property type="evidence" value="ECO:0007669"/>
    <property type="project" value="UniProtKB-KW"/>
</dbReference>
<dbReference type="Proteomes" id="UP000885779">
    <property type="component" value="Unassembled WGS sequence"/>
</dbReference>
<dbReference type="PROSITE" id="PS50045">
    <property type="entry name" value="SIGMA54_INTERACT_4"/>
    <property type="match status" value="1"/>
</dbReference>
<dbReference type="PROSITE" id="PS50110">
    <property type="entry name" value="RESPONSE_REGULATORY"/>
    <property type="match status" value="1"/>
</dbReference>
<proteinExistence type="predicted"/>
<dbReference type="Gene3D" id="1.10.8.60">
    <property type="match status" value="1"/>
</dbReference>
<evidence type="ECO:0000313" key="6">
    <source>
        <dbReference type="EMBL" id="HGY54302.1"/>
    </source>
</evidence>
<accession>A0A7V4WUD8</accession>
<dbReference type="Pfam" id="PF00072">
    <property type="entry name" value="Response_reg"/>
    <property type="match status" value="1"/>
</dbReference>
<comment type="caution">
    <text evidence="6">The sequence shown here is derived from an EMBL/GenBank/DDBJ whole genome shotgun (WGS) entry which is preliminary data.</text>
</comment>
<feature type="domain" description="Response regulatory" evidence="5">
    <location>
        <begin position="7"/>
        <end position="121"/>
    </location>
</feature>
<dbReference type="InterPro" id="IPR003593">
    <property type="entry name" value="AAA+_ATPase"/>
</dbReference>
<sequence>MKQMPQKILIIEDNAVWQQSYKKWLGTSYRYEFASEVHKAKQAFERFLPDIVLLDLGLPLIEQGLDVLDFIVSKGTDVKIIVITSSQDHQNALEAQRRGASAYFFKGENIKEELPLVVRRALHMQALERENRNLRQQLTSTLHFEGIVAVSKQMQNILKLVEQIRNTKEPVLLTGESGVGKEVIARHIHNRSKISGKPFVAINSAALPENLLENELFGHEKGAFTGATDLKKGQFEAVNGGTLFLDEIGELPLSIQAKLLRVLQEKKFYRLGGTKEHSANFRLITATNRDLAEEVKKKKFREDLYYRLNVIPIRIPPLRERPDDIPALISHIAARYCRENNIPEPRFDPTLIAYLSRLQWKGNVRQLENTLIRMLVLNHQNLTIKDIPEDIQEEENPVLQNALANRFTLEEITRMYVNMVYEHVGRNKKAACEFLDINYRTLSSRLGSK</sequence>
<keyword evidence="2" id="KW-0067">ATP-binding</keyword>
<dbReference type="InterPro" id="IPR001789">
    <property type="entry name" value="Sig_transdc_resp-reg_receiver"/>
</dbReference>
<keyword evidence="1" id="KW-0547">Nucleotide-binding</keyword>
<dbReference type="AlphaFoldDB" id="A0A7V4WUD8"/>
<dbReference type="SUPFAM" id="SSF52172">
    <property type="entry name" value="CheY-like"/>
    <property type="match status" value="1"/>
</dbReference>
<dbReference type="GO" id="GO:0006355">
    <property type="term" value="P:regulation of DNA-templated transcription"/>
    <property type="evidence" value="ECO:0007669"/>
    <property type="project" value="InterPro"/>
</dbReference>
<dbReference type="InterPro" id="IPR058031">
    <property type="entry name" value="AAA_lid_NorR"/>
</dbReference>
<dbReference type="CDD" id="cd00009">
    <property type="entry name" value="AAA"/>
    <property type="match status" value="1"/>
</dbReference>
<evidence type="ECO:0000256" key="2">
    <source>
        <dbReference type="ARBA" id="ARBA00022840"/>
    </source>
</evidence>
<dbReference type="InterPro" id="IPR011006">
    <property type="entry name" value="CheY-like_superfamily"/>
</dbReference>
<dbReference type="InterPro" id="IPR058245">
    <property type="entry name" value="NreC/VraR/RcsB-like_REC"/>
</dbReference>
<dbReference type="SMART" id="SM00448">
    <property type="entry name" value="REC"/>
    <property type="match status" value="1"/>
</dbReference>
<dbReference type="PROSITE" id="PS00675">
    <property type="entry name" value="SIGMA54_INTERACT_1"/>
    <property type="match status" value="1"/>
</dbReference>
<dbReference type="Pfam" id="PF25601">
    <property type="entry name" value="AAA_lid_14"/>
    <property type="match status" value="1"/>
</dbReference>
<evidence type="ECO:0000256" key="3">
    <source>
        <dbReference type="PROSITE-ProRule" id="PRU00169"/>
    </source>
</evidence>